<dbReference type="Pfam" id="PF13180">
    <property type="entry name" value="PDZ_2"/>
    <property type="match status" value="1"/>
</dbReference>
<dbReference type="PANTHER" id="PTHR22939:SF129">
    <property type="entry name" value="SERINE PROTEASE HTRA2, MITOCHONDRIAL"/>
    <property type="match status" value="1"/>
</dbReference>
<dbReference type="RefSeq" id="WP_302108556.1">
    <property type="nucleotide sequence ID" value="NZ_JAUKTR010000001.1"/>
</dbReference>
<keyword evidence="6" id="KW-0720">Serine protease</keyword>
<reference evidence="10" key="1">
    <citation type="submission" date="2023-07" db="EMBL/GenBank/DDBJ databases">
        <title>Brevundimonas soil sp. nov., isolated from the soil of chemical plant.</title>
        <authorList>
            <person name="Wu N."/>
        </authorList>
    </citation>
    <scope>NUCLEOTIDE SEQUENCE</scope>
    <source>
        <strain evidence="10">XZ-24</strain>
    </source>
</reference>
<proteinExistence type="inferred from homology"/>
<dbReference type="InterPro" id="IPR001478">
    <property type="entry name" value="PDZ"/>
</dbReference>
<dbReference type="PROSITE" id="PS50106">
    <property type="entry name" value="PDZ"/>
    <property type="match status" value="1"/>
</dbReference>
<evidence type="ECO:0000256" key="2">
    <source>
        <dbReference type="ARBA" id="ARBA00022670"/>
    </source>
</evidence>
<dbReference type="NCBIfam" id="TIGR02037">
    <property type="entry name" value="degP_htrA_DO"/>
    <property type="match status" value="1"/>
</dbReference>
<organism evidence="10 11">
    <name type="scientific">Peiella sedimenti</name>
    <dbReference type="NCBI Taxonomy" id="3061083"/>
    <lineage>
        <taxon>Bacteria</taxon>
        <taxon>Pseudomonadati</taxon>
        <taxon>Pseudomonadota</taxon>
        <taxon>Alphaproteobacteria</taxon>
        <taxon>Caulobacterales</taxon>
        <taxon>Caulobacteraceae</taxon>
        <taxon>Peiella</taxon>
    </lineage>
</organism>
<evidence type="ECO:0000313" key="11">
    <source>
        <dbReference type="Proteomes" id="UP001169063"/>
    </source>
</evidence>
<dbReference type="PRINTS" id="PR00834">
    <property type="entry name" value="PROTEASES2C"/>
</dbReference>
<dbReference type="InterPro" id="IPR009003">
    <property type="entry name" value="Peptidase_S1_PA"/>
</dbReference>
<gene>
    <name evidence="10" type="ORF">Q0812_01660</name>
</gene>
<dbReference type="GO" id="GO:0016787">
    <property type="term" value="F:hydrolase activity"/>
    <property type="evidence" value="ECO:0007669"/>
    <property type="project" value="UniProtKB-KW"/>
</dbReference>
<evidence type="ECO:0000256" key="4">
    <source>
        <dbReference type="ARBA" id="ARBA00022737"/>
    </source>
</evidence>
<sequence>MLKRKEFIVGAAAGLLIAAGATAGGALTWPGADAQSRADVVDPRGVVRASNNVVFSPPPGAPLSFADIVDTVSPAVVSIDVAGRAPSRQLNIPGFGVVPVPPGAGGEEGADPNAEPQQYGSGSGFFISADGYVVTNNHVIAGAEEITVRLNDERSFPARVVGRDEGTDLAVLKVDGQNLPFVTFETDARPRVGDWVIAVGNPLGLGGTVTAGIVSAYGRQLQENYVDYIQIDAPINRGNSGGPTFDIYGRVIGVNSAIYSPSGYSVGIGFAIPADVANRVTRQLIENGRVERGYLGVTVGVVTEDTQRALGLPNTEGALVVEVTPGGPADRAGVQASDVVVSLNGEAIEDSVELTRRVGDARPGDNLRLEVLRGGRRMTLNARSASRPEESVLNGGDQAQPGQGPRDEAPATPQGASILGLQVAPLTPQLREQYGIDAGARGLVVLAVEANSDAGRKGFRPGMVITRADTVALDSVAAFRDVVARVRQAGRPGVFLLVNVGGRQRPVVVDLD</sequence>
<protein>
    <submittedName>
        <fullName evidence="10">Do family serine endopeptidase</fullName>
        <ecNumber evidence="10">3.4.21.107</ecNumber>
    </submittedName>
</protein>
<dbReference type="SUPFAM" id="SSF50494">
    <property type="entry name" value="Trypsin-like serine proteases"/>
    <property type="match status" value="1"/>
</dbReference>
<keyword evidence="4" id="KW-0677">Repeat</keyword>
<feature type="region of interest" description="Disordered" evidence="7">
    <location>
        <begin position="379"/>
        <end position="413"/>
    </location>
</feature>
<dbReference type="InterPro" id="IPR001940">
    <property type="entry name" value="Peptidase_S1C"/>
</dbReference>
<evidence type="ECO:0000256" key="6">
    <source>
        <dbReference type="ARBA" id="ARBA00022825"/>
    </source>
</evidence>
<dbReference type="PANTHER" id="PTHR22939">
    <property type="entry name" value="SERINE PROTEASE FAMILY S1C HTRA-RELATED"/>
    <property type="match status" value="1"/>
</dbReference>
<dbReference type="Gene3D" id="2.40.10.120">
    <property type="match status" value="1"/>
</dbReference>
<evidence type="ECO:0000256" key="7">
    <source>
        <dbReference type="SAM" id="MobiDB-lite"/>
    </source>
</evidence>
<dbReference type="Gene3D" id="2.30.42.10">
    <property type="match status" value="2"/>
</dbReference>
<accession>A0ABT8SHT4</accession>
<dbReference type="InterPro" id="IPR036034">
    <property type="entry name" value="PDZ_sf"/>
</dbReference>
<keyword evidence="2" id="KW-0645">Protease</keyword>
<dbReference type="EMBL" id="JAUKTR010000001">
    <property type="protein sequence ID" value="MDO1558135.1"/>
    <property type="molecule type" value="Genomic_DNA"/>
</dbReference>
<feature type="signal peptide" evidence="8">
    <location>
        <begin position="1"/>
        <end position="23"/>
    </location>
</feature>
<dbReference type="EC" id="3.4.21.107" evidence="10"/>
<dbReference type="SUPFAM" id="SSF50156">
    <property type="entry name" value="PDZ domain-like"/>
    <property type="match status" value="2"/>
</dbReference>
<keyword evidence="11" id="KW-1185">Reference proteome</keyword>
<comment type="similarity">
    <text evidence="1">Belongs to the peptidase S1C family.</text>
</comment>
<evidence type="ECO:0000256" key="5">
    <source>
        <dbReference type="ARBA" id="ARBA00022801"/>
    </source>
</evidence>
<evidence type="ECO:0000259" key="9">
    <source>
        <dbReference type="PROSITE" id="PS50106"/>
    </source>
</evidence>
<evidence type="ECO:0000256" key="1">
    <source>
        <dbReference type="ARBA" id="ARBA00010541"/>
    </source>
</evidence>
<evidence type="ECO:0000256" key="8">
    <source>
        <dbReference type="SAM" id="SignalP"/>
    </source>
</evidence>
<keyword evidence="5 10" id="KW-0378">Hydrolase</keyword>
<dbReference type="InterPro" id="IPR011782">
    <property type="entry name" value="Pept_S1C_Do"/>
</dbReference>
<evidence type="ECO:0000313" key="10">
    <source>
        <dbReference type="EMBL" id="MDO1558135.1"/>
    </source>
</evidence>
<name>A0ABT8SHT4_9CAUL</name>
<evidence type="ECO:0000256" key="3">
    <source>
        <dbReference type="ARBA" id="ARBA00022729"/>
    </source>
</evidence>
<dbReference type="Pfam" id="PF13365">
    <property type="entry name" value="Trypsin_2"/>
    <property type="match status" value="1"/>
</dbReference>
<dbReference type="SMART" id="SM00228">
    <property type="entry name" value="PDZ"/>
    <property type="match status" value="2"/>
</dbReference>
<comment type="caution">
    <text evidence="10">The sequence shown here is derived from an EMBL/GenBank/DDBJ whole genome shotgun (WGS) entry which is preliminary data.</text>
</comment>
<feature type="domain" description="PDZ" evidence="9">
    <location>
        <begin position="284"/>
        <end position="360"/>
    </location>
</feature>
<feature type="chain" id="PRO_5047217661" evidence="8">
    <location>
        <begin position="24"/>
        <end position="512"/>
    </location>
</feature>
<dbReference type="Proteomes" id="UP001169063">
    <property type="component" value="Unassembled WGS sequence"/>
</dbReference>
<keyword evidence="3 8" id="KW-0732">Signal</keyword>